<evidence type="ECO:0000313" key="2">
    <source>
        <dbReference type="Proteomes" id="UP000501262"/>
    </source>
</evidence>
<reference evidence="1 2" key="1">
    <citation type="submission" date="2019-03" db="EMBL/GenBank/DDBJ databases">
        <authorList>
            <person name="Reales Gonzalez J.D."/>
            <person name="Lozano Solano D.S."/>
            <person name="Acosta Hoyos A."/>
        </authorList>
    </citation>
    <scope>NUCLEOTIDE SEQUENCE [LARGE SCALE GENOMIC DNA]</scope>
</reference>
<name>A0A6G5S6C9_9CAUD</name>
<evidence type="ECO:0000313" key="1">
    <source>
        <dbReference type="EMBL" id="QCG76639.1"/>
    </source>
</evidence>
<organism evidence="1 2">
    <name type="scientific">Klebsiella phage KPR2</name>
    <dbReference type="NCBI Taxonomy" id="2562112"/>
    <lineage>
        <taxon>Viruses</taxon>
        <taxon>Duplodnaviria</taxon>
        <taxon>Heunggongvirae</taxon>
        <taxon>Uroviricota</taxon>
        <taxon>Caudoviricetes</taxon>
        <taxon>Autographivirales</taxon>
        <taxon>Autoscriptoviridae</taxon>
        <taxon>Slopekvirinae</taxon>
        <taxon>Drulisvirus</taxon>
        <taxon>Drulisvirus KPR2</taxon>
    </lineage>
</organism>
<proteinExistence type="predicted"/>
<dbReference type="EMBL" id="MK693005">
    <property type="protein sequence ID" value="QCG76639.1"/>
    <property type="molecule type" value="Genomic_DNA"/>
</dbReference>
<protein>
    <submittedName>
        <fullName evidence="1">Uncharacterized protein</fullName>
    </submittedName>
</protein>
<sequence>MLKGSFVVEGPTGPSVYPYAEIQSFGGSPDSIIFGVLFKEDLDPLSGGRSASYTFPMPASMPNGIIAAGYELLKAVPELVGAEEI</sequence>
<dbReference type="Proteomes" id="UP000501262">
    <property type="component" value="Segment"/>
</dbReference>
<keyword evidence="2" id="KW-1185">Reference proteome</keyword>
<accession>A0A6G5S6C9</accession>